<protein>
    <submittedName>
        <fullName evidence="2">GNAT family N-acetyltransferase</fullName>
    </submittedName>
</protein>
<evidence type="ECO:0000259" key="1">
    <source>
        <dbReference type="PROSITE" id="PS51186"/>
    </source>
</evidence>
<dbReference type="CDD" id="cd04301">
    <property type="entry name" value="NAT_SF"/>
    <property type="match status" value="1"/>
</dbReference>
<dbReference type="EMBL" id="WJNG01000002">
    <property type="protein sequence ID" value="MRH41400.1"/>
    <property type="molecule type" value="Genomic_DNA"/>
</dbReference>
<dbReference type="Pfam" id="PF00583">
    <property type="entry name" value="Acetyltransf_1"/>
    <property type="match status" value="1"/>
</dbReference>
<comment type="caution">
    <text evidence="2">The sequence shown here is derived from an EMBL/GenBank/DDBJ whole genome shotgun (WGS) entry which is preliminary data.</text>
</comment>
<dbReference type="OrthoDB" id="2737536at2"/>
<sequence length="262" mass="30254">MTNVRGILELDCALLETFSKRIITPWGSFFYNESQPTSYDANHALISEPISNPTQVIIEVMNFYQSKNIIPRFYIYNLQKQQELIYELKAKGFGYEVLNGPIQLWSNQNNKTVNDSRTTIEVVNKENYQEAFEIECSIKEFGGKEALDKVYEEQFNHPAFTHYLLRFHGVACSTACVFIKGSQARLESIATLEAYRGRGLVGELIHFIQEEVRNKEIEKLWVLPINETIEKVYQKYGFKTVERIKMGHAFLGGKSIKEIQGE</sequence>
<proteinExistence type="predicted"/>
<dbReference type="Proteomes" id="UP000799092">
    <property type="component" value="Unassembled WGS sequence"/>
</dbReference>
<dbReference type="RefSeq" id="WP_153735064.1">
    <property type="nucleotide sequence ID" value="NZ_WJNG01000002.1"/>
</dbReference>
<keyword evidence="3" id="KW-1185">Reference proteome</keyword>
<name>A0A6A8D803_9BACI</name>
<dbReference type="SUPFAM" id="SSF55729">
    <property type="entry name" value="Acyl-CoA N-acyltransferases (Nat)"/>
    <property type="match status" value="1"/>
</dbReference>
<keyword evidence="2" id="KW-0808">Transferase</keyword>
<evidence type="ECO:0000313" key="2">
    <source>
        <dbReference type="EMBL" id="MRH41400.1"/>
    </source>
</evidence>
<accession>A0A6A8D803</accession>
<dbReference type="AlphaFoldDB" id="A0A6A8D803"/>
<dbReference type="InterPro" id="IPR000182">
    <property type="entry name" value="GNAT_dom"/>
</dbReference>
<gene>
    <name evidence="2" type="ORF">GH741_01775</name>
</gene>
<evidence type="ECO:0000313" key="3">
    <source>
        <dbReference type="Proteomes" id="UP000799092"/>
    </source>
</evidence>
<organism evidence="2 3">
    <name type="scientific">Aquibacillus halophilus</name>
    <dbReference type="NCBI Taxonomy" id="930132"/>
    <lineage>
        <taxon>Bacteria</taxon>
        <taxon>Bacillati</taxon>
        <taxon>Bacillota</taxon>
        <taxon>Bacilli</taxon>
        <taxon>Bacillales</taxon>
        <taxon>Bacillaceae</taxon>
        <taxon>Aquibacillus</taxon>
    </lineage>
</organism>
<dbReference type="PROSITE" id="PS51186">
    <property type="entry name" value="GNAT"/>
    <property type="match status" value="1"/>
</dbReference>
<feature type="domain" description="N-acetyltransferase" evidence="1">
    <location>
        <begin position="118"/>
        <end position="257"/>
    </location>
</feature>
<dbReference type="Gene3D" id="3.40.630.30">
    <property type="match status" value="1"/>
</dbReference>
<dbReference type="GO" id="GO:0016747">
    <property type="term" value="F:acyltransferase activity, transferring groups other than amino-acyl groups"/>
    <property type="evidence" value="ECO:0007669"/>
    <property type="project" value="InterPro"/>
</dbReference>
<dbReference type="InterPro" id="IPR016181">
    <property type="entry name" value="Acyl_CoA_acyltransferase"/>
</dbReference>
<reference evidence="2" key="1">
    <citation type="submission" date="2019-11" db="EMBL/GenBank/DDBJ databases">
        <authorList>
            <person name="Li J."/>
        </authorList>
    </citation>
    <scope>NUCLEOTIDE SEQUENCE</scope>
    <source>
        <strain evidence="2">B6B</strain>
    </source>
</reference>